<keyword evidence="2" id="KW-1185">Reference proteome</keyword>
<protein>
    <submittedName>
        <fullName evidence="3 4">Secreted protein</fullName>
    </submittedName>
</protein>
<keyword evidence="1" id="KW-0732">Signal</keyword>
<dbReference type="WBParaSite" id="PgR075_g010_t01">
    <property type="protein sequence ID" value="PgR075_g010_t01"/>
    <property type="gene ID" value="PgR075_g010"/>
</dbReference>
<evidence type="ECO:0000313" key="2">
    <source>
        <dbReference type="Proteomes" id="UP000887569"/>
    </source>
</evidence>
<dbReference type="Proteomes" id="UP000887569">
    <property type="component" value="Unplaced"/>
</dbReference>
<reference evidence="3 4" key="1">
    <citation type="submission" date="2022-11" db="UniProtKB">
        <authorList>
            <consortium name="WormBaseParasite"/>
        </authorList>
    </citation>
    <scope>IDENTIFICATION</scope>
</reference>
<evidence type="ECO:0000256" key="1">
    <source>
        <dbReference type="SAM" id="SignalP"/>
    </source>
</evidence>
<organism evidence="2 4">
    <name type="scientific">Parascaris univalens</name>
    <name type="common">Nematode worm</name>
    <dbReference type="NCBI Taxonomy" id="6257"/>
    <lineage>
        <taxon>Eukaryota</taxon>
        <taxon>Metazoa</taxon>
        <taxon>Ecdysozoa</taxon>
        <taxon>Nematoda</taxon>
        <taxon>Chromadorea</taxon>
        <taxon>Rhabditida</taxon>
        <taxon>Spirurina</taxon>
        <taxon>Ascaridomorpha</taxon>
        <taxon>Ascaridoidea</taxon>
        <taxon>Ascarididae</taxon>
        <taxon>Parascaris</taxon>
    </lineage>
</organism>
<proteinExistence type="predicted"/>
<feature type="chain" id="PRO_5041111728" evidence="1">
    <location>
        <begin position="28"/>
        <end position="81"/>
    </location>
</feature>
<sequence length="81" mass="9677">MRRGKSYLYLKCHVRLFYLLYLKVALSNSRCGIFPDCFFLYLKEKMRGERLSKSQTTITSLLRNKLIILLAFVKNLRTFAY</sequence>
<dbReference type="WBParaSite" id="PgR075_g010_t02">
    <property type="protein sequence ID" value="PgR075_g010_t02"/>
    <property type="gene ID" value="PgR075_g010"/>
</dbReference>
<feature type="signal peptide" evidence="1">
    <location>
        <begin position="1"/>
        <end position="27"/>
    </location>
</feature>
<evidence type="ECO:0000313" key="4">
    <source>
        <dbReference type="WBParaSite" id="PgR075_g010_t02"/>
    </source>
</evidence>
<accession>A0A915C043</accession>
<name>A0A915C043_PARUN</name>
<evidence type="ECO:0000313" key="3">
    <source>
        <dbReference type="WBParaSite" id="PgR075_g010_t01"/>
    </source>
</evidence>
<dbReference type="AlphaFoldDB" id="A0A915C043"/>